<proteinExistence type="predicted"/>
<dbReference type="EnsemblPlants" id="AET7Gv20151300.38">
    <property type="protein sequence ID" value="AET7Gv20151300.38"/>
    <property type="gene ID" value="AET7Gv20151300"/>
</dbReference>
<organism evidence="1 2">
    <name type="scientific">Aegilops tauschii subsp. strangulata</name>
    <name type="common">Goatgrass</name>
    <dbReference type="NCBI Taxonomy" id="200361"/>
    <lineage>
        <taxon>Eukaryota</taxon>
        <taxon>Viridiplantae</taxon>
        <taxon>Streptophyta</taxon>
        <taxon>Embryophyta</taxon>
        <taxon>Tracheophyta</taxon>
        <taxon>Spermatophyta</taxon>
        <taxon>Magnoliopsida</taxon>
        <taxon>Liliopsida</taxon>
        <taxon>Poales</taxon>
        <taxon>Poaceae</taxon>
        <taxon>BOP clade</taxon>
        <taxon>Pooideae</taxon>
        <taxon>Triticodae</taxon>
        <taxon>Triticeae</taxon>
        <taxon>Triticinae</taxon>
        <taxon>Aegilops</taxon>
    </lineage>
</organism>
<dbReference type="PANTHER" id="PTHR11439:SF463">
    <property type="entry name" value="REVERSE TRANSCRIPTASE TY1_COPIA-TYPE DOMAIN-CONTAINING PROTEIN"/>
    <property type="match status" value="1"/>
</dbReference>
<evidence type="ECO:0008006" key="3">
    <source>
        <dbReference type="Google" id="ProtNLM"/>
    </source>
</evidence>
<dbReference type="Gramene" id="AET7Gv20151300.38">
    <property type="protein sequence ID" value="AET7Gv20151300.38"/>
    <property type="gene ID" value="AET7Gv20151300"/>
</dbReference>
<dbReference type="Proteomes" id="UP000015105">
    <property type="component" value="Chromosome 7D"/>
</dbReference>
<evidence type="ECO:0000313" key="1">
    <source>
        <dbReference type="EnsemblPlants" id="AET7Gv20151300.38"/>
    </source>
</evidence>
<name>A0A453QIV0_AEGTS</name>
<reference evidence="2" key="1">
    <citation type="journal article" date="2014" name="Science">
        <title>Ancient hybridizations among the ancestral genomes of bread wheat.</title>
        <authorList>
            <consortium name="International Wheat Genome Sequencing Consortium,"/>
            <person name="Marcussen T."/>
            <person name="Sandve S.R."/>
            <person name="Heier L."/>
            <person name="Spannagl M."/>
            <person name="Pfeifer M."/>
            <person name="Jakobsen K.S."/>
            <person name="Wulff B.B."/>
            <person name="Steuernagel B."/>
            <person name="Mayer K.F."/>
            <person name="Olsen O.A."/>
        </authorList>
    </citation>
    <scope>NUCLEOTIDE SEQUENCE [LARGE SCALE GENOMIC DNA]</scope>
    <source>
        <strain evidence="2">cv. AL8/78</strain>
    </source>
</reference>
<reference evidence="1" key="5">
    <citation type="journal article" date="2021" name="G3 (Bethesda)">
        <title>Aegilops tauschii genome assembly Aet v5.0 features greater sequence contiguity and improved annotation.</title>
        <authorList>
            <person name="Wang L."/>
            <person name="Zhu T."/>
            <person name="Rodriguez J.C."/>
            <person name="Deal K.R."/>
            <person name="Dubcovsky J."/>
            <person name="McGuire P.E."/>
            <person name="Lux T."/>
            <person name="Spannagl M."/>
            <person name="Mayer K.F.X."/>
            <person name="Baldrich P."/>
            <person name="Meyers B.C."/>
            <person name="Huo N."/>
            <person name="Gu Y.Q."/>
            <person name="Zhou H."/>
            <person name="Devos K.M."/>
            <person name="Bennetzen J.L."/>
            <person name="Unver T."/>
            <person name="Budak H."/>
            <person name="Gulick P.J."/>
            <person name="Galiba G."/>
            <person name="Kalapos B."/>
            <person name="Nelson D.R."/>
            <person name="Li P."/>
            <person name="You F.M."/>
            <person name="Luo M.C."/>
            <person name="Dvorak J."/>
        </authorList>
    </citation>
    <scope>NUCLEOTIDE SEQUENCE [LARGE SCALE GENOMIC DNA]</scope>
    <source>
        <strain evidence="1">cv. AL8/78</strain>
    </source>
</reference>
<protein>
    <recommendedName>
        <fullName evidence="3">Reverse transcriptase Ty1/copia-type domain-containing protein</fullName>
    </recommendedName>
</protein>
<evidence type="ECO:0000313" key="2">
    <source>
        <dbReference type="Proteomes" id="UP000015105"/>
    </source>
</evidence>
<reference evidence="1" key="3">
    <citation type="journal article" date="2017" name="Nature">
        <title>Genome sequence of the progenitor of the wheat D genome Aegilops tauschii.</title>
        <authorList>
            <person name="Luo M.C."/>
            <person name="Gu Y.Q."/>
            <person name="Puiu D."/>
            <person name="Wang H."/>
            <person name="Twardziok S.O."/>
            <person name="Deal K.R."/>
            <person name="Huo N."/>
            <person name="Zhu T."/>
            <person name="Wang L."/>
            <person name="Wang Y."/>
            <person name="McGuire P.E."/>
            <person name="Liu S."/>
            <person name="Long H."/>
            <person name="Ramasamy R.K."/>
            <person name="Rodriguez J.C."/>
            <person name="Van S.L."/>
            <person name="Yuan L."/>
            <person name="Wang Z."/>
            <person name="Xia Z."/>
            <person name="Xiao L."/>
            <person name="Anderson O.D."/>
            <person name="Ouyang S."/>
            <person name="Liang Y."/>
            <person name="Zimin A.V."/>
            <person name="Pertea G."/>
            <person name="Qi P."/>
            <person name="Bennetzen J.L."/>
            <person name="Dai X."/>
            <person name="Dawson M.W."/>
            <person name="Muller H.G."/>
            <person name="Kugler K."/>
            <person name="Rivarola-Duarte L."/>
            <person name="Spannagl M."/>
            <person name="Mayer K.F.X."/>
            <person name="Lu F.H."/>
            <person name="Bevan M.W."/>
            <person name="Leroy P."/>
            <person name="Li P."/>
            <person name="You F.M."/>
            <person name="Sun Q."/>
            <person name="Liu Z."/>
            <person name="Lyons E."/>
            <person name="Wicker T."/>
            <person name="Salzberg S.L."/>
            <person name="Devos K.M."/>
            <person name="Dvorak J."/>
        </authorList>
    </citation>
    <scope>NUCLEOTIDE SEQUENCE [LARGE SCALE GENOMIC DNA]</scope>
    <source>
        <strain evidence="1">cv. AL8/78</strain>
    </source>
</reference>
<dbReference type="AlphaFoldDB" id="A0A453QIV0"/>
<dbReference type="CDD" id="cd09272">
    <property type="entry name" value="RNase_HI_RT_Ty1"/>
    <property type="match status" value="1"/>
</dbReference>
<accession>A0A453QIV0</accession>
<reference evidence="1" key="4">
    <citation type="submission" date="2019-03" db="UniProtKB">
        <authorList>
            <consortium name="EnsemblPlants"/>
        </authorList>
    </citation>
    <scope>IDENTIFICATION</scope>
</reference>
<sequence>SRSTAEAEYIVMAKWLSVMLWTRNLLQELKILKTNYMNVWCDNQSSINIAHAPMQHARIKHDAGIVKLSM</sequence>
<reference evidence="2" key="2">
    <citation type="journal article" date="2017" name="Nat. Plants">
        <title>The Aegilops tauschii genome reveals multiple impacts of transposons.</title>
        <authorList>
            <person name="Zhao G."/>
            <person name="Zou C."/>
            <person name="Li K."/>
            <person name="Wang K."/>
            <person name="Li T."/>
            <person name="Gao L."/>
            <person name="Zhang X."/>
            <person name="Wang H."/>
            <person name="Yang Z."/>
            <person name="Liu X."/>
            <person name="Jiang W."/>
            <person name="Mao L."/>
            <person name="Kong X."/>
            <person name="Jiao Y."/>
            <person name="Jia J."/>
        </authorList>
    </citation>
    <scope>NUCLEOTIDE SEQUENCE [LARGE SCALE GENOMIC DNA]</scope>
    <source>
        <strain evidence="2">cv. AL8/78</strain>
    </source>
</reference>
<dbReference type="PANTHER" id="PTHR11439">
    <property type="entry name" value="GAG-POL-RELATED RETROTRANSPOSON"/>
    <property type="match status" value="1"/>
</dbReference>
<keyword evidence="2" id="KW-1185">Reference proteome</keyword>